<dbReference type="InterPro" id="IPR036188">
    <property type="entry name" value="FAD/NAD-bd_sf"/>
</dbReference>
<feature type="domain" description="FAD dependent oxidoreductase" evidence="1">
    <location>
        <begin position="42"/>
        <end position="421"/>
    </location>
</feature>
<sequence>MSKYHAKSFPRPAAGYTQSFWRTQPDPLDKHQTTPELPEEADILIIGGGYVGASAAYRLLAENPQNPSPRVVLVEARELCSGATGRNGGHLRPDIYSATALFTERYGIEAAAEIVRFEISHLKIIEELVRKENIDCDLTFTRSYDVYLDEDQLKKVKAFYDSLVDQKLDFMDDVEYMSQAEIQDTAHVRDAKGGFNFSTGHLWPYKLVAHLIRVAVSHGLNLQTNTPVSEIAESPNADGFWPVTTSRGVINARKIILATNAFTSALAPQYSKAIIPCKGICSQIAAAPGAPHRDLPGTHAIRFGPGACIYHITRKDGTLIVGGASHLFKHDLEEWYNNPDDGKLINAAADHLDGYLQRTFFGWEDSQAEIKQIWTGVMGYSADSLPHVGSIPGKPGQFIAAGFNGHGMPVAFLSGKAVADMAQSSVTFEDTGLPRLYKTSLARLEPVYDDILG</sequence>
<dbReference type="PANTHER" id="PTHR13847:SF279">
    <property type="entry name" value="FAD DEPENDENT OXIDOREDUCTASE DOMAIN-CONTAINING PROTEIN-RELATED"/>
    <property type="match status" value="1"/>
</dbReference>
<dbReference type="GO" id="GO:0005737">
    <property type="term" value="C:cytoplasm"/>
    <property type="evidence" value="ECO:0007669"/>
    <property type="project" value="TreeGrafter"/>
</dbReference>
<dbReference type="Gene3D" id="3.30.9.10">
    <property type="entry name" value="D-Amino Acid Oxidase, subunit A, domain 2"/>
    <property type="match status" value="1"/>
</dbReference>
<evidence type="ECO:0000259" key="1">
    <source>
        <dbReference type="Pfam" id="PF01266"/>
    </source>
</evidence>
<proteinExistence type="predicted"/>
<dbReference type="AlphaFoldDB" id="A0A1V6U8U1"/>
<dbReference type="Pfam" id="PF01266">
    <property type="entry name" value="DAO"/>
    <property type="match status" value="1"/>
</dbReference>
<keyword evidence="3" id="KW-1185">Reference proteome</keyword>
<name>A0A1V6U8U1_9EURO</name>
<dbReference type="EMBL" id="MDDG01000015">
    <property type="protein sequence ID" value="OQE34881.1"/>
    <property type="molecule type" value="Genomic_DNA"/>
</dbReference>
<evidence type="ECO:0000313" key="2">
    <source>
        <dbReference type="EMBL" id="OQE34881.1"/>
    </source>
</evidence>
<dbReference type="SUPFAM" id="SSF51905">
    <property type="entry name" value="FAD/NAD(P)-binding domain"/>
    <property type="match status" value="1"/>
</dbReference>
<gene>
    <name evidence="2" type="ORF">PENCOP_c015G06182</name>
</gene>
<reference evidence="3" key="1">
    <citation type="journal article" date="2017" name="Nat. Microbiol.">
        <title>Global analysis of biosynthetic gene clusters reveals vast potential of secondary metabolite production in Penicillium species.</title>
        <authorList>
            <person name="Nielsen J.C."/>
            <person name="Grijseels S."/>
            <person name="Prigent S."/>
            <person name="Ji B."/>
            <person name="Dainat J."/>
            <person name="Nielsen K.F."/>
            <person name="Frisvad J.C."/>
            <person name="Workman M."/>
            <person name="Nielsen J."/>
        </authorList>
    </citation>
    <scope>NUCLEOTIDE SEQUENCE [LARGE SCALE GENOMIC DNA]</scope>
    <source>
        <strain evidence="3">IBT 31321</strain>
    </source>
</reference>
<dbReference type="Proteomes" id="UP000191500">
    <property type="component" value="Unassembled WGS sequence"/>
</dbReference>
<evidence type="ECO:0000313" key="3">
    <source>
        <dbReference type="Proteomes" id="UP000191500"/>
    </source>
</evidence>
<dbReference type="Gene3D" id="3.50.50.60">
    <property type="entry name" value="FAD/NAD(P)-binding domain"/>
    <property type="match status" value="1"/>
</dbReference>
<dbReference type="InterPro" id="IPR006076">
    <property type="entry name" value="FAD-dep_OxRdtase"/>
</dbReference>
<comment type="caution">
    <text evidence="2">The sequence shown here is derived from an EMBL/GenBank/DDBJ whole genome shotgun (WGS) entry which is preliminary data.</text>
</comment>
<dbReference type="STRING" id="36646.A0A1V6U8U1"/>
<dbReference type="PANTHER" id="PTHR13847">
    <property type="entry name" value="SARCOSINE DEHYDROGENASE-RELATED"/>
    <property type="match status" value="1"/>
</dbReference>
<protein>
    <recommendedName>
        <fullName evidence="1">FAD dependent oxidoreductase domain-containing protein</fullName>
    </recommendedName>
</protein>
<accession>A0A1V6U8U1</accession>
<organism evidence="2 3">
    <name type="scientific">Penicillium coprophilum</name>
    <dbReference type="NCBI Taxonomy" id="36646"/>
    <lineage>
        <taxon>Eukaryota</taxon>
        <taxon>Fungi</taxon>
        <taxon>Dikarya</taxon>
        <taxon>Ascomycota</taxon>
        <taxon>Pezizomycotina</taxon>
        <taxon>Eurotiomycetes</taxon>
        <taxon>Eurotiomycetidae</taxon>
        <taxon>Eurotiales</taxon>
        <taxon>Aspergillaceae</taxon>
        <taxon>Penicillium</taxon>
    </lineage>
</organism>